<gene>
    <name evidence="1" type="ORF">TCM_031793</name>
</gene>
<organism evidence="1 2">
    <name type="scientific">Theobroma cacao</name>
    <name type="common">Cacao</name>
    <name type="synonym">Cocoa</name>
    <dbReference type="NCBI Taxonomy" id="3641"/>
    <lineage>
        <taxon>Eukaryota</taxon>
        <taxon>Viridiplantae</taxon>
        <taxon>Streptophyta</taxon>
        <taxon>Embryophyta</taxon>
        <taxon>Tracheophyta</taxon>
        <taxon>Spermatophyta</taxon>
        <taxon>Magnoliopsida</taxon>
        <taxon>eudicotyledons</taxon>
        <taxon>Gunneridae</taxon>
        <taxon>Pentapetalae</taxon>
        <taxon>rosids</taxon>
        <taxon>malvids</taxon>
        <taxon>Malvales</taxon>
        <taxon>Malvaceae</taxon>
        <taxon>Byttnerioideae</taxon>
        <taxon>Theobroma</taxon>
    </lineage>
</organism>
<keyword evidence="2" id="KW-1185">Reference proteome</keyword>
<proteinExistence type="predicted"/>
<dbReference type="Gramene" id="EOY13274">
    <property type="protein sequence ID" value="EOY13274"/>
    <property type="gene ID" value="TCM_031793"/>
</dbReference>
<sequence>MEKAEAFDILQGVPIGNNDLLISHLQFADDTMVFCRPKVENLSIAKRVLRCFQLISGLKINFNKSRVIGIGVDNQTWRRGVENIDCRIGEIPFVYLELPIGAKQNSVRMWNPIIEKFEARLARWKAKVLIIGGRVTLLRSVLTSLLIFGG</sequence>
<protein>
    <recommendedName>
        <fullName evidence="3">Reverse transcriptase domain-containing protein</fullName>
    </recommendedName>
</protein>
<dbReference type="AlphaFoldDB" id="A0A061FFN1"/>
<dbReference type="HOGENOM" id="CLU_121640_0_0_1"/>
<dbReference type="OMA" id="NDACLAH"/>
<dbReference type="STRING" id="3641.A0A061FFN1"/>
<dbReference type="eggNOG" id="KOG1075">
    <property type="taxonomic scope" value="Eukaryota"/>
</dbReference>
<reference evidence="1 2" key="1">
    <citation type="journal article" date="2013" name="Genome Biol.">
        <title>The genome sequence of the most widely cultivated cacao type and its use to identify candidate genes regulating pod color.</title>
        <authorList>
            <person name="Motamayor J.C."/>
            <person name="Mockaitis K."/>
            <person name="Schmutz J."/>
            <person name="Haiminen N."/>
            <person name="Iii D.L."/>
            <person name="Cornejo O."/>
            <person name="Findley S.D."/>
            <person name="Zheng P."/>
            <person name="Utro F."/>
            <person name="Royaert S."/>
            <person name="Saski C."/>
            <person name="Jenkins J."/>
            <person name="Podicheti R."/>
            <person name="Zhao M."/>
            <person name="Scheffler B.E."/>
            <person name="Stack J.C."/>
            <person name="Feltus F.A."/>
            <person name="Mustiga G.M."/>
            <person name="Amores F."/>
            <person name="Phillips W."/>
            <person name="Marelli J.P."/>
            <person name="May G.D."/>
            <person name="Shapiro H."/>
            <person name="Ma J."/>
            <person name="Bustamante C.D."/>
            <person name="Schnell R.J."/>
            <person name="Main D."/>
            <person name="Gilbert D."/>
            <person name="Parida L."/>
            <person name="Kuhn D.N."/>
        </authorList>
    </citation>
    <scope>NUCLEOTIDE SEQUENCE [LARGE SCALE GENOMIC DNA]</scope>
    <source>
        <strain evidence="2">cv. Matina 1-6</strain>
    </source>
</reference>
<dbReference type="Proteomes" id="UP000026915">
    <property type="component" value="Chromosome 7"/>
</dbReference>
<name>A0A061FFN1_THECC</name>
<dbReference type="InParanoid" id="A0A061FFN1"/>
<dbReference type="PANTHER" id="PTHR33116:SF75">
    <property type="entry name" value="RIBONUCLEASE H PROTEIN"/>
    <property type="match status" value="1"/>
</dbReference>
<evidence type="ECO:0000313" key="1">
    <source>
        <dbReference type="EMBL" id="EOY13274.1"/>
    </source>
</evidence>
<dbReference type="EMBL" id="CM001885">
    <property type="protein sequence ID" value="EOY13274.1"/>
    <property type="molecule type" value="Genomic_DNA"/>
</dbReference>
<evidence type="ECO:0000313" key="2">
    <source>
        <dbReference type="Proteomes" id="UP000026915"/>
    </source>
</evidence>
<dbReference type="PANTHER" id="PTHR33116">
    <property type="entry name" value="REVERSE TRANSCRIPTASE ZINC-BINDING DOMAIN-CONTAINING PROTEIN-RELATED-RELATED"/>
    <property type="match status" value="1"/>
</dbReference>
<accession>A0A061FFN1</accession>
<evidence type="ECO:0008006" key="3">
    <source>
        <dbReference type="Google" id="ProtNLM"/>
    </source>
</evidence>